<accession>A0A4S8SJT6</accession>
<feature type="domain" description="Nephrocystin 3-like N-terminal" evidence="2">
    <location>
        <begin position="374"/>
        <end position="525"/>
    </location>
</feature>
<evidence type="ECO:0000313" key="3">
    <source>
        <dbReference type="EMBL" id="THV70755.1"/>
    </source>
</evidence>
<organism evidence="3 4">
    <name type="scientific">Aureobasidium pullulans</name>
    <name type="common">Black yeast</name>
    <name type="synonym">Pullularia pullulans</name>
    <dbReference type="NCBI Taxonomy" id="5580"/>
    <lineage>
        <taxon>Eukaryota</taxon>
        <taxon>Fungi</taxon>
        <taxon>Dikarya</taxon>
        <taxon>Ascomycota</taxon>
        <taxon>Pezizomycotina</taxon>
        <taxon>Dothideomycetes</taxon>
        <taxon>Dothideomycetidae</taxon>
        <taxon>Dothideales</taxon>
        <taxon>Saccotheciaceae</taxon>
        <taxon>Aureobasidium</taxon>
    </lineage>
</organism>
<keyword evidence="1" id="KW-0677">Repeat</keyword>
<name>A0A4S8SJT6_AURPU</name>
<dbReference type="AlphaFoldDB" id="A0A4S8SJT6"/>
<dbReference type="Pfam" id="PF24883">
    <property type="entry name" value="NPHP3_N"/>
    <property type="match status" value="1"/>
</dbReference>
<evidence type="ECO:0000313" key="4">
    <source>
        <dbReference type="Proteomes" id="UP000304951"/>
    </source>
</evidence>
<protein>
    <recommendedName>
        <fullName evidence="2">Nephrocystin 3-like N-terminal domain-containing protein</fullName>
    </recommendedName>
</protein>
<evidence type="ECO:0000259" key="2">
    <source>
        <dbReference type="Pfam" id="PF24883"/>
    </source>
</evidence>
<dbReference type="PANTHER" id="PTHR46082:SF11">
    <property type="entry name" value="AAA+ ATPASE DOMAIN-CONTAINING PROTEIN-RELATED"/>
    <property type="match status" value="1"/>
</dbReference>
<evidence type="ECO:0000256" key="1">
    <source>
        <dbReference type="ARBA" id="ARBA00022737"/>
    </source>
</evidence>
<dbReference type="InterPro" id="IPR035994">
    <property type="entry name" value="Nucleoside_phosphorylase_sf"/>
</dbReference>
<dbReference type="GO" id="GO:0009116">
    <property type="term" value="P:nucleoside metabolic process"/>
    <property type="evidence" value="ECO:0007669"/>
    <property type="project" value="InterPro"/>
</dbReference>
<reference evidence="3 4" key="1">
    <citation type="submission" date="2018-10" db="EMBL/GenBank/DDBJ databases">
        <title>Fifty Aureobasidium pullulans genomes reveal a recombining polyextremotolerant generalist.</title>
        <authorList>
            <person name="Gostincar C."/>
            <person name="Turk M."/>
            <person name="Zajc J."/>
            <person name="Gunde-Cimerman N."/>
        </authorList>
    </citation>
    <scope>NUCLEOTIDE SEQUENCE [LARGE SCALE GENOMIC DNA]</scope>
    <source>
        <strain evidence="3 4">EXF-11900</strain>
    </source>
</reference>
<gene>
    <name evidence="3" type="ORF">D6D28_04931</name>
</gene>
<dbReference type="Proteomes" id="UP000304951">
    <property type="component" value="Unassembled WGS sequence"/>
</dbReference>
<dbReference type="GO" id="GO:0003824">
    <property type="term" value="F:catalytic activity"/>
    <property type="evidence" value="ECO:0007669"/>
    <property type="project" value="InterPro"/>
</dbReference>
<dbReference type="PANTHER" id="PTHR46082">
    <property type="entry name" value="ATP/GTP-BINDING PROTEIN-RELATED"/>
    <property type="match status" value="1"/>
</dbReference>
<dbReference type="InterPro" id="IPR056884">
    <property type="entry name" value="NPHP3-like_N"/>
</dbReference>
<proteinExistence type="predicted"/>
<dbReference type="InterPro" id="IPR053137">
    <property type="entry name" value="NLR-like"/>
</dbReference>
<dbReference type="SUPFAM" id="SSF53167">
    <property type="entry name" value="Purine and uridine phosphorylases"/>
    <property type="match status" value="1"/>
</dbReference>
<sequence length="624" mass="69456">MSDPALYTVGWICAIPTEYVAACEFLDAEHERPDDVFSPNDENDYTLGEMAGHNVVIAVRPGGGYGPSGAATVAVSMISSFPNIRVGLMVGIGGGAPSARHDIRLGDVVVSVPNDNSGGVFPYDQGIAIQDRGFQQRGHLNSPPSVALKAVSGLRARYKLEGHRLKENIEALLVERPMLRKKFRRPSRETDRLYNSHIVHPQGEKGDCKELCGNEATHVVQRYERGEYEDDPAIHYGTIASGNRMIKDAKIRDALAKEHEVLCFDIEAAGVMNVMPCLVVRGICNYADTHSGHEWQGYAALTAAAYAKDVLNMMIPSKLLLETQLATTWSLQRLHKDVQIDKADKDVILNWLTPIDNGPEQAGVIGVPDLSSLLLRSELFQNWLLKERQNLYFPEALDRHQSYLAPNIVAYLRNQFLQDPTVSIADFYCKSDDLHTQTPENLLAGLLKRLVQDLEDLPRAVSKLYDAHKTQHTRPVVYELLTTIQKVLKHTSRAFIIIDALDDYTSTSIINGRESFLTALLELQRSRDPTDTALSSVLANAHPEKLRSLEIPTFSMAEGKAAHYNDTESVASLDDVISSLAESSSPYILQRIANCADLQQAFLNPMKLLREHWTMGHWKKPQPF</sequence>
<dbReference type="Gene3D" id="3.40.50.1580">
    <property type="entry name" value="Nucleoside phosphorylase domain"/>
    <property type="match status" value="1"/>
</dbReference>
<comment type="caution">
    <text evidence="3">The sequence shown here is derived from an EMBL/GenBank/DDBJ whole genome shotgun (WGS) entry which is preliminary data.</text>
</comment>
<dbReference type="EMBL" id="QZAF01000183">
    <property type="protein sequence ID" value="THV70755.1"/>
    <property type="molecule type" value="Genomic_DNA"/>
</dbReference>